<keyword evidence="4" id="KW-1185">Reference proteome</keyword>
<evidence type="ECO:0000313" key="3">
    <source>
        <dbReference type="EMBL" id="NMM65134.1"/>
    </source>
</evidence>
<dbReference type="Pfam" id="PF18662">
    <property type="entry name" value="HTH_56"/>
    <property type="match status" value="1"/>
</dbReference>
<reference evidence="3 4" key="1">
    <citation type="submission" date="2020-04" db="EMBL/GenBank/DDBJ databases">
        <authorList>
            <person name="Doyle D.A."/>
        </authorList>
    </citation>
    <scope>NUCLEOTIDE SEQUENCE [LARGE SCALE GENOMIC DNA]</scope>
    <source>
        <strain evidence="3 4">P21</strain>
    </source>
</reference>
<accession>A0A7Y0EKG0</accession>
<name>A0A7Y0EKG0_9CLOT</name>
<dbReference type="InterPro" id="IPR040538">
    <property type="entry name" value="Cch_HTH"/>
</dbReference>
<protein>
    <submittedName>
        <fullName evidence="3">DUF927 domain-containing protein</fullName>
    </submittedName>
</protein>
<evidence type="ECO:0000313" key="4">
    <source>
        <dbReference type="Proteomes" id="UP000537131"/>
    </source>
</evidence>
<comment type="caution">
    <text evidence="3">The sequence shown here is derived from an EMBL/GenBank/DDBJ whole genome shotgun (WGS) entry which is preliminary data.</text>
</comment>
<evidence type="ECO:0000259" key="2">
    <source>
        <dbReference type="Pfam" id="PF18662"/>
    </source>
</evidence>
<dbReference type="Pfam" id="PF06048">
    <property type="entry name" value="DUF927"/>
    <property type="match status" value="1"/>
</dbReference>
<dbReference type="RefSeq" id="WP_169299722.1">
    <property type="nucleotide sequence ID" value="NZ_JABBNI010000063.1"/>
</dbReference>
<dbReference type="InterPro" id="IPR009270">
    <property type="entry name" value="DUF927"/>
</dbReference>
<feature type="domain" description="Cch helix turn helix" evidence="2">
    <location>
        <begin position="462"/>
        <end position="577"/>
    </location>
</feature>
<sequence length="596" mass="67657">MENKVAKKRNLPMIGSIEQSPQEQIIVSKADKLYPEIIVHNGDVCTWKKYDDGRIDYKKIADYVGVKEVVENLDTGKKEIILTYNEGKDVKEIMVPLGETVTKNKILNLADVGIDVNDNNATNVIKQIRNERENAPRKLVHSNIGFFEKDGKNFFKHNKIISGNKENDIDSAYIGRLNIKPKGSSKAWLNMINKEVVGRPSLELALAIGFSAPIVGFIANELGIESPLIHLYGDSSKGKTTALMLAVSAFGSPSINETGLITTWNTTTNAMHGSLGGNTGIPVVFDESSMSGKNDFTNVIYSLTAGLDKERMDKEGNIRSRKSWNTTIGSTGEHSIFVKSKENTGTRMRLFEFENVDWTEDAEHTDRIKEIVISNYGHYGIRFVRALIILGKEKVIQIYKDCKQNLIAKMVESEFRERLAGKLSILMVTATIIKKYLKINLTLEEIEKILIENENTNVEDKDIGKKAYEVIMQEVSRNKSKFGVEYEYWKDGNKAASDKETWGKIEYKGTRKNHTMQIVIIETILKRILKDNGFEDPRVVTRKWKSKGWLDFEEGKTYRRRIINDIRTKCYVIKVTEDDVPQREKAFETVESLDAM</sequence>
<reference evidence="3 4" key="2">
    <citation type="submission" date="2020-06" db="EMBL/GenBank/DDBJ databases">
        <title>Complete Genome Sequence of Clostridium muelleri sp. nov. P21T, an Acid-Alcohol Producing Acetogen Isolated from Old Hay.</title>
        <authorList>
            <person name="Duncan K.E."/>
            <person name="Tanner R.S."/>
        </authorList>
    </citation>
    <scope>NUCLEOTIDE SEQUENCE [LARGE SCALE GENOMIC DNA]</scope>
    <source>
        <strain evidence="3 4">P21</strain>
    </source>
</reference>
<proteinExistence type="predicted"/>
<feature type="domain" description="DUF927" evidence="1">
    <location>
        <begin position="62"/>
        <end position="322"/>
    </location>
</feature>
<dbReference type="Proteomes" id="UP000537131">
    <property type="component" value="Unassembled WGS sequence"/>
</dbReference>
<organism evidence="3 4">
    <name type="scientific">Clostridium muellerianum</name>
    <dbReference type="NCBI Taxonomy" id="2716538"/>
    <lineage>
        <taxon>Bacteria</taxon>
        <taxon>Bacillati</taxon>
        <taxon>Bacillota</taxon>
        <taxon>Clostridia</taxon>
        <taxon>Eubacteriales</taxon>
        <taxon>Clostridiaceae</taxon>
        <taxon>Clostridium</taxon>
    </lineage>
</organism>
<gene>
    <name evidence="3" type="ORF">HBE96_21350</name>
</gene>
<evidence type="ECO:0000259" key="1">
    <source>
        <dbReference type="Pfam" id="PF06048"/>
    </source>
</evidence>
<dbReference type="AlphaFoldDB" id="A0A7Y0EKG0"/>
<dbReference type="EMBL" id="JABBNI010000063">
    <property type="protein sequence ID" value="NMM65134.1"/>
    <property type="molecule type" value="Genomic_DNA"/>
</dbReference>